<dbReference type="Proteomes" id="UP000237271">
    <property type="component" value="Unassembled WGS sequence"/>
</dbReference>
<evidence type="ECO:0000313" key="2">
    <source>
        <dbReference type="Proteomes" id="UP000237271"/>
    </source>
</evidence>
<gene>
    <name evidence="1" type="ORF">PHPALM_7281</name>
</gene>
<comment type="caution">
    <text evidence="1">The sequence shown here is derived from an EMBL/GenBank/DDBJ whole genome shotgun (WGS) entry which is preliminary data.</text>
</comment>
<sequence>MLLGDSLGRKYPPYVIVKIKPSKVSAPRADNTKKRHGFGKRMGKTFKPLQHQHNIVLYATTNGWWYEGLTVAFFASLYWEESQYDSASATEAVLTCAKDLNVDCFNACTSRPADIAWKCPLKMRLRERWIIFLESQMEMHEVAMATSTPFNIMPMSRANAIELFADPWGDLSADTIANEFGCVLKGSGDDNEATVQIDGIADQLELLGLTDEHIGKIDPEQDVIDILFHGLEYAVVRLLLLLILAGARVHSGR</sequence>
<dbReference type="AlphaFoldDB" id="A0A2P4YCQ3"/>
<reference evidence="1 2" key="1">
    <citation type="journal article" date="2017" name="Genome Biol. Evol.">
        <title>Phytophthora megakarya and P. palmivora, closely related causal agents of cacao black pod rot, underwent increases in genome sizes and gene numbers by different mechanisms.</title>
        <authorList>
            <person name="Ali S.S."/>
            <person name="Shao J."/>
            <person name="Lary D.J."/>
            <person name="Kronmiller B."/>
            <person name="Shen D."/>
            <person name="Strem M.D."/>
            <person name="Amoako-Attah I."/>
            <person name="Akrofi A.Y."/>
            <person name="Begoude B.A."/>
            <person name="Ten Hoopen G.M."/>
            <person name="Coulibaly K."/>
            <person name="Kebe B.I."/>
            <person name="Melnick R.L."/>
            <person name="Guiltinan M.J."/>
            <person name="Tyler B.M."/>
            <person name="Meinhardt L.W."/>
            <person name="Bailey B.A."/>
        </authorList>
    </citation>
    <scope>NUCLEOTIDE SEQUENCE [LARGE SCALE GENOMIC DNA]</scope>
    <source>
        <strain evidence="2">sbr112.9</strain>
    </source>
</reference>
<keyword evidence="2" id="KW-1185">Reference proteome</keyword>
<organism evidence="1 2">
    <name type="scientific">Phytophthora palmivora</name>
    <dbReference type="NCBI Taxonomy" id="4796"/>
    <lineage>
        <taxon>Eukaryota</taxon>
        <taxon>Sar</taxon>
        <taxon>Stramenopiles</taxon>
        <taxon>Oomycota</taxon>
        <taxon>Peronosporomycetes</taxon>
        <taxon>Peronosporales</taxon>
        <taxon>Peronosporaceae</taxon>
        <taxon>Phytophthora</taxon>
    </lineage>
</organism>
<proteinExistence type="predicted"/>
<name>A0A2P4YCQ3_9STRA</name>
<accession>A0A2P4YCQ3</accession>
<dbReference type="EMBL" id="NCKW01003739">
    <property type="protein sequence ID" value="POM75597.1"/>
    <property type="molecule type" value="Genomic_DNA"/>
</dbReference>
<evidence type="ECO:0000313" key="1">
    <source>
        <dbReference type="EMBL" id="POM75597.1"/>
    </source>
</evidence>
<dbReference type="OrthoDB" id="88627at2759"/>
<protein>
    <submittedName>
        <fullName evidence="1">Uncharacterized protein</fullName>
    </submittedName>
</protein>